<evidence type="ECO:0000313" key="7">
    <source>
        <dbReference type="EMBL" id="SDQ14960.1"/>
    </source>
</evidence>
<dbReference type="InterPro" id="IPR002797">
    <property type="entry name" value="Polysacc_synth"/>
</dbReference>
<dbReference type="PANTHER" id="PTHR30250:SF11">
    <property type="entry name" value="O-ANTIGEN TRANSPORTER-RELATED"/>
    <property type="match status" value="1"/>
</dbReference>
<evidence type="ECO:0000256" key="6">
    <source>
        <dbReference type="SAM" id="Phobius"/>
    </source>
</evidence>
<evidence type="ECO:0000256" key="2">
    <source>
        <dbReference type="ARBA" id="ARBA00022475"/>
    </source>
</evidence>
<evidence type="ECO:0000256" key="3">
    <source>
        <dbReference type="ARBA" id="ARBA00022692"/>
    </source>
</evidence>
<dbReference type="Proteomes" id="UP000199444">
    <property type="component" value="Unassembled WGS sequence"/>
</dbReference>
<keyword evidence="2" id="KW-1003">Cell membrane</keyword>
<comment type="subcellular location">
    <subcellularLocation>
        <location evidence="1">Cell membrane</location>
        <topology evidence="1">Multi-pass membrane protein</topology>
    </subcellularLocation>
</comment>
<dbReference type="PANTHER" id="PTHR30250">
    <property type="entry name" value="PST FAMILY PREDICTED COLANIC ACID TRANSPORTER"/>
    <property type="match status" value="1"/>
</dbReference>
<proteinExistence type="predicted"/>
<feature type="transmembrane region" description="Helical" evidence="6">
    <location>
        <begin position="21"/>
        <end position="41"/>
    </location>
</feature>
<keyword evidence="8" id="KW-1185">Reference proteome</keyword>
<feature type="transmembrane region" description="Helical" evidence="6">
    <location>
        <begin position="183"/>
        <end position="204"/>
    </location>
</feature>
<evidence type="ECO:0000256" key="4">
    <source>
        <dbReference type="ARBA" id="ARBA00022989"/>
    </source>
</evidence>
<feature type="transmembrane region" description="Helical" evidence="6">
    <location>
        <begin position="242"/>
        <end position="262"/>
    </location>
</feature>
<feature type="transmembrane region" description="Helical" evidence="6">
    <location>
        <begin position="158"/>
        <end position="177"/>
    </location>
</feature>
<name>A0A1H0YIU3_9BACI</name>
<dbReference type="STRING" id="553311.SAMN05216231_0672"/>
<feature type="transmembrane region" description="Helical" evidence="6">
    <location>
        <begin position="89"/>
        <end position="114"/>
    </location>
</feature>
<dbReference type="Pfam" id="PF01943">
    <property type="entry name" value="Polysacc_synt"/>
    <property type="match status" value="1"/>
</dbReference>
<keyword evidence="3 6" id="KW-0812">Transmembrane</keyword>
<accession>A0A1H0YIU3</accession>
<organism evidence="7 8">
    <name type="scientific">Virgibacillus salinus</name>
    <dbReference type="NCBI Taxonomy" id="553311"/>
    <lineage>
        <taxon>Bacteria</taxon>
        <taxon>Bacillati</taxon>
        <taxon>Bacillota</taxon>
        <taxon>Bacilli</taxon>
        <taxon>Bacillales</taxon>
        <taxon>Bacillaceae</taxon>
        <taxon>Virgibacillus</taxon>
    </lineage>
</organism>
<dbReference type="GO" id="GO:0005886">
    <property type="term" value="C:plasma membrane"/>
    <property type="evidence" value="ECO:0007669"/>
    <property type="project" value="UniProtKB-SubCell"/>
</dbReference>
<reference evidence="7 8" key="1">
    <citation type="submission" date="2016-10" db="EMBL/GenBank/DDBJ databases">
        <authorList>
            <person name="de Groot N.N."/>
        </authorList>
    </citation>
    <scope>NUCLEOTIDE SEQUENCE [LARGE SCALE GENOMIC DNA]</scope>
    <source>
        <strain evidence="7 8">CGMCC 1.10449</strain>
    </source>
</reference>
<feature type="transmembrane region" description="Helical" evidence="6">
    <location>
        <begin position="126"/>
        <end position="146"/>
    </location>
</feature>
<dbReference type="AlphaFoldDB" id="A0A1H0YIU3"/>
<sequence>MKVKSLLNRLGTNSKGTIIVFSGKIFNALFMYTTLAIIARVLPVSLFGTFTFFTSLVAFSIIVAKFGIETVTLASIPKIKDKVKYQNTISKLFLLLLITSSIVVTVLLISRSYIDKILNIPMYKEVLLIVVWTIPLIAFITFFRSWNQSLLKFGNAIIPENFIRPFAFFIFAVFIYLAGLDSIYYVIIAYVISYFIAFFIAFCVRRELMSIIRSNKLKLTVSDFNNSLQFTLVQLLNQSVKFSPVLVLGFYLTATEVGIFRISQQTTILAAFLLTSINMVFAPTISLLYNEDRIQEFSDFYIITTKWTLIIGSYISMIILLNSDFLMGVFGKNFQEWGVLLQILAIAQFINASTGSSGHILLMTGRQKLMIKLSLLQALLTVIASIILVQIYGLIGAIIAVASGVILLNCLQILFVWRIFSFHPYNNYYFRVLISAFVVYIIGFSVKEVINISFLPYFVFSVVLITILYSVIMPLIALNGDEKHFLKKVFGMKEPSKN</sequence>
<feature type="transmembrane region" description="Helical" evidence="6">
    <location>
        <begin position="369"/>
        <end position="388"/>
    </location>
</feature>
<evidence type="ECO:0000256" key="5">
    <source>
        <dbReference type="ARBA" id="ARBA00023136"/>
    </source>
</evidence>
<gene>
    <name evidence="7" type="ORF">SAMN05216231_0672</name>
</gene>
<feature type="transmembrane region" description="Helical" evidence="6">
    <location>
        <begin position="268"/>
        <end position="288"/>
    </location>
</feature>
<feature type="transmembrane region" description="Helical" evidence="6">
    <location>
        <begin position="47"/>
        <end position="68"/>
    </location>
</feature>
<feature type="transmembrane region" description="Helical" evidence="6">
    <location>
        <begin position="394"/>
        <end position="416"/>
    </location>
</feature>
<dbReference type="InterPro" id="IPR050833">
    <property type="entry name" value="Poly_Biosynth_Transport"/>
</dbReference>
<keyword evidence="4 6" id="KW-1133">Transmembrane helix</keyword>
<feature type="transmembrane region" description="Helical" evidence="6">
    <location>
        <begin position="341"/>
        <end position="362"/>
    </location>
</feature>
<protein>
    <submittedName>
        <fullName evidence="7">Membrane protein involved in the export of O-antigen and teichoic acid</fullName>
    </submittedName>
</protein>
<feature type="transmembrane region" description="Helical" evidence="6">
    <location>
        <begin position="300"/>
        <end position="321"/>
    </location>
</feature>
<feature type="transmembrane region" description="Helical" evidence="6">
    <location>
        <begin position="428"/>
        <end position="446"/>
    </location>
</feature>
<keyword evidence="5 6" id="KW-0472">Membrane</keyword>
<feature type="transmembrane region" description="Helical" evidence="6">
    <location>
        <begin position="458"/>
        <end position="478"/>
    </location>
</feature>
<dbReference type="EMBL" id="FNKD01000001">
    <property type="protein sequence ID" value="SDQ14960.1"/>
    <property type="molecule type" value="Genomic_DNA"/>
</dbReference>
<evidence type="ECO:0000313" key="8">
    <source>
        <dbReference type="Proteomes" id="UP000199444"/>
    </source>
</evidence>
<evidence type="ECO:0000256" key="1">
    <source>
        <dbReference type="ARBA" id="ARBA00004651"/>
    </source>
</evidence>